<feature type="signal peptide" evidence="1">
    <location>
        <begin position="1"/>
        <end position="30"/>
    </location>
</feature>
<gene>
    <name evidence="2" type="ORF">GB881_06700</name>
</gene>
<dbReference type="AlphaFoldDB" id="A0A6N7EF63"/>
<feature type="chain" id="PRO_5039477068" evidence="1">
    <location>
        <begin position="31"/>
        <end position="374"/>
    </location>
</feature>
<sequence length="374" mass="39618">MPRSPAPFRRTAGRVAGILTVALLALGLAACDDTTTQDGSTTALEDRLASIPDVEDARVRLQTGGDGYVSLQLGLTPGARAGQVTPVVQATKAAVEASEHVDTELIVYIDWVDGERSYEMGMMGQVRLLGALGNEVPAMAELMQHDFGSTRVWVDEYGEDGAQYGRDIDVTVTPGTPDRALVRIFHALHAQLPDQQQSTRFDISYHDYSADGPRDGRRVGIDARAPAPVVAAVDRIMRSPEPRGWDGATDLSVSTGGYGADPADWYVSVHARLTPADLADAPEDELADRAGDDVVTAAAEHLAEALVMDGPEAMLDVTLASAEGHADVGGFYSASCAEAWEDESGRSRQLWEAWVGAGGQPTQDGATATECPDA</sequence>
<name>A0A6N7EF63_9MICO</name>
<evidence type="ECO:0000256" key="1">
    <source>
        <dbReference type="SAM" id="SignalP"/>
    </source>
</evidence>
<proteinExistence type="predicted"/>
<accession>A0A6N7EF63</accession>
<protein>
    <submittedName>
        <fullName evidence="2">Uncharacterized protein</fullName>
    </submittedName>
</protein>
<keyword evidence="1" id="KW-0732">Signal</keyword>
<evidence type="ECO:0000313" key="2">
    <source>
        <dbReference type="EMBL" id="MPV36749.1"/>
    </source>
</evidence>
<dbReference type="PROSITE" id="PS51257">
    <property type="entry name" value="PROKAR_LIPOPROTEIN"/>
    <property type="match status" value="1"/>
</dbReference>
<organism evidence="2 3">
    <name type="scientific">Georgenia subflava</name>
    <dbReference type="NCBI Taxonomy" id="1622177"/>
    <lineage>
        <taxon>Bacteria</taxon>
        <taxon>Bacillati</taxon>
        <taxon>Actinomycetota</taxon>
        <taxon>Actinomycetes</taxon>
        <taxon>Micrococcales</taxon>
        <taxon>Bogoriellaceae</taxon>
        <taxon>Georgenia</taxon>
    </lineage>
</organism>
<dbReference type="EMBL" id="WHPC01000018">
    <property type="protein sequence ID" value="MPV36749.1"/>
    <property type="molecule type" value="Genomic_DNA"/>
</dbReference>
<comment type="caution">
    <text evidence="2">The sequence shown here is derived from an EMBL/GenBank/DDBJ whole genome shotgun (WGS) entry which is preliminary data.</text>
</comment>
<dbReference type="OrthoDB" id="9992621at2"/>
<dbReference type="RefSeq" id="WP_152195311.1">
    <property type="nucleotide sequence ID" value="NZ_VUKD01000003.1"/>
</dbReference>
<dbReference type="Proteomes" id="UP000437709">
    <property type="component" value="Unassembled WGS sequence"/>
</dbReference>
<keyword evidence="3" id="KW-1185">Reference proteome</keyword>
<reference evidence="2 3" key="1">
    <citation type="submission" date="2019-10" db="EMBL/GenBank/DDBJ databases">
        <title>Georgenia wutianyii sp. nov. and Georgenia yuyongxinii sp. nov. isolated from plateau pika (Ochotona curzoniae) in the Qinghai-Tibet plateau of China.</title>
        <authorList>
            <person name="Tian Z."/>
        </authorList>
    </citation>
    <scope>NUCLEOTIDE SEQUENCE [LARGE SCALE GENOMIC DNA]</scope>
    <source>
        <strain evidence="2 3">JCM 19765</strain>
    </source>
</reference>
<evidence type="ECO:0000313" key="3">
    <source>
        <dbReference type="Proteomes" id="UP000437709"/>
    </source>
</evidence>